<feature type="domain" description="SLH" evidence="3">
    <location>
        <begin position="436"/>
        <end position="499"/>
    </location>
</feature>
<organism evidence="4 5">
    <name type="scientific">Desulforamulus reducens (strain ATCC BAA-1160 / DSM 100696 / MI-1)</name>
    <name type="common">Desulfotomaculum reducens</name>
    <dbReference type="NCBI Taxonomy" id="349161"/>
    <lineage>
        <taxon>Bacteria</taxon>
        <taxon>Bacillati</taxon>
        <taxon>Bacillota</taxon>
        <taxon>Clostridia</taxon>
        <taxon>Eubacteriales</taxon>
        <taxon>Peptococcaceae</taxon>
        <taxon>Desulforamulus</taxon>
    </lineage>
</organism>
<dbReference type="CDD" id="cd00146">
    <property type="entry name" value="PKD"/>
    <property type="match status" value="1"/>
</dbReference>
<feature type="signal peptide" evidence="2">
    <location>
        <begin position="1"/>
        <end position="26"/>
    </location>
</feature>
<dbReference type="EMBL" id="CP000612">
    <property type="protein sequence ID" value="ABO51593.1"/>
    <property type="molecule type" value="Genomic_DNA"/>
</dbReference>
<keyword evidence="5" id="KW-1185">Reference proteome</keyword>
<dbReference type="KEGG" id="drm:Dred_3091"/>
<dbReference type="InterPro" id="IPR015919">
    <property type="entry name" value="Cadherin-like_sf"/>
</dbReference>
<dbReference type="GO" id="GO:0005509">
    <property type="term" value="F:calcium ion binding"/>
    <property type="evidence" value="ECO:0007669"/>
    <property type="project" value="InterPro"/>
</dbReference>
<proteinExistence type="predicted"/>
<dbReference type="InterPro" id="IPR001119">
    <property type="entry name" value="SLH_dom"/>
</dbReference>
<gene>
    <name evidence="4" type="ordered locus">Dred_3091</name>
</gene>
<dbReference type="Pfam" id="PF05345">
    <property type="entry name" value="He_PIG"/>
    <property type="match status" value="1"/>
</dbReference>
<dbReference type="GO" id="GO:0016020">
    <property type="term" value="C:membrane"/>
    <property type="evidence" value="ECO:0007669"/>
    <property type="project" value="InterPro"/>
</dbReference>
<evidence type="ECO:0000313" key="4">
    <source>
        <dbReference type="EMBL" id="ABO51593.1"/>
    </source>
</evidence>
<dbReference type="eggNOG" id="COG1404">
    <property type="taxonomic scope" value="Bacteria"/>
</dbReference>
<dbReference type="PANTHER" id="PTHR43308">
    <property type="entry name" value="OUTER MEMBRANE PROTEIN ALPHA-RELATED"/>
    <property type="match status" value="1"/>
</dbReference>
<dbReference type="AlphaFoldDB" id="A4J940"/>
<dbReference type="InterPro" id="IPR051465">
    <property type="entry name" value="Cell_Envelope_Struct_Comp"/>
</dbReference>
<sequence>MKHVQRVFCLVAVIVMLLQCGVSALAADSLPPLPALYWGSVKTATGNPVISGVVEAVVDGDVCGSINIDNGMFGSTGTGTKLVVQGDFVGKTVHFRVNGTECQQTIAWKSDDCQEVNLIVNLTDPPVNPSPLIFNSDTLSGTKGQPYSYSFVVSGGATPYSFAITAGKLPDGLTLSNNGVITGTPTSTGEYNFSVTVTDKLNTKATQSFSLTINQASVTPPAGGGVSGGGGSAPQTKQPLNTISDKVLQAAISQSANTGKVTVQVPAGESHLALSFDQWKDIQGTGKPLETKVNNITMAFAPGSLKVPQLSSGELNQVQFTAAPVDRDEAKEAIAQANRGGLFNIAGEVFELSACVVLKDGSQKNIKQFNGKIQVSLPVPQSARGQAAEGRLTVGYYNEQTKTWQNIAGQYNPVTGTITFETNHLSKYAVIEVKQVQTTVFKDIANHWARADIEFMADKGFVGGVGNGVFAPEANITRAQFAAFLVRILDVPQSNTALNFTDVKAGDWYYVPLAAAYQAGLVKGVTADKIAPNENITREQMAVMLVRAMEEKGKTIPSSLELTFSDKGMVSPWAVAGVSQSAQLSLIGGYPNGTFQPRANATRAQAIVMLHRLYEQIQ</sequence>
<feature type="chain" id="PRO_5002669994" evidence="2">
    <location>
        <begin position="27"/>
        <end position="618"/>
    </location>
</feature>
<reference evidence="4 5" key="1">
    <citation type="submission" date="2007-03" db="EMBL/GenBank/DDBJ databases">
        <title>Complete sequence of Desulfotomaculum reducens MI-1.</title>
        <authorList>
            <consortium name="US DOE Joint Genome Institute"/>
            <person name="Copeland A."/>
            <person name="Lucas S."/>
            <person name="Lapidus A."/>
            <person name="Barry K."/>
            <person name="Detter J.C."/>
            <person name="Glavina del Rio T."/>
            <person name="Hammon N."/>
            <person name="Israni S."/>
            <person name="Dalin E."/>
            <person name="Tice H."/>
            <person name="Pitluck S."/>
            <person name="Sims D."/>
            <person name="Brettin T."/>
            <person name="Bruce D."/>
            <person name="Han C."/>
            <person name="Tapia R."/>
            <person name="Schmutz J."/>
            <person name="Larimer F."/>
            <person name="Land M."/>
            <person name="Hauser L."/>
            <person name="Kyrpides N."/>
            <person name="Kim E."/>
            <person name="Tebo B.M."/>
            <person name="Richardson P."/>
        </authorList>
    </citation>
    <scope>NUCLEOTIDE SEQUENCE [LARGE SCALE GENOMIC DNA]</scope>
    <source>
        <strain evidence="4 5">MI-1</strain>
    </source>
</reference>
<dbReference type="Pfam" id="PF00395">
    <property type="entry name" value="SLH"/>
    <property type="match status" value="3"/>
</dbReference>
<dbReference type="HOGENOM" id="CLU_397262_0_0_9"/>
<dbReference type="STRING" id="349161.Dred_3091"/>
<dbReference type="InterPro" id="IPR006644">
    <property type="entry name" value="Cadg"/>
</dbReference>
<dbReference type="SUPFAM" id="SSF49313">
    <property type="entry name" value="Cadherin-like"/>
    <property type="match status" value="1"/>
</dbReference>
<name>A4J940_DESRM</name>
<evidence type="ECO:0000313" key="5">
    <source>
        <dbReference type="Proteomes" id="UP000001556"/>
    </source>
</evidence>
<dbReference type="Proteomes" id="UP000001556">
    <property type="component" value="Chromosome"/>
</dbReference>
<feature type="domain" description="SLH" evidence="3">
    <location>
        <begin position="561"/>
        <end position="618"/>
    </location>
</feature>
<accession>A4J940</accession>
<dbReference type="eggNOG" id="COG4625">
    <property type="taxonomic scope" value="Bacteria"/>
</dbReference>
<dbReference type="PROSITE" id="PS51272">
    <property type="entry name" value="SLH"/>
    <property type="match status" value="3"/>
</dbReference>
<protein>
    <submittedName>
        <fullName evidence="4">Ig family protein</fullName>
    </submittedName>
</protein>
<evidence type="ECO:0000256" key="2">
    <source>
        <dbReference type="SAM" id="SignalP"/>
    </source>
</evidence>
<dbReference type="InterPro" id="IPR013783">
    <property type="entry name" value="Ig-like_fold"/>
</dbReference>
<dbReference type="SMART" id="SM00736">
    <property type="entry name" value="CADG"/>
    <property type="match status" value="1"/>
</dbReference>
<evidence type="ECO:0000259" key="3">
    <source>
        <dbReference type="PROSITE" id="PS51272"/>
    </source>
</evidence>
<dbReference type="PANTHER" id="PTHR43308:SF5">
    <property type="entry name" value="S-LAYER PROTEIN _ PEPTIDOGLYCAN ENDO-BETA-N-ACETYLGLUCOSAMINIDASE"/>
    <property type="match status" value="1"/>
</dbReference>
<dbReference type="Gene3D" id="2.60.40.10">
    <property type="entry name" value="Immunoglobulins"/>
    <property type="match status" value="1"/>
</dbReference>
<evidence type="ECO:0000256" key="1">
    <source>
        <dbReference type="ARBA" id="ARBA00022737"/>
    </source>
</evidence>
<feature type="domain" description="SLH" evidence="3">
    <location>
        <begin position="500"/>
        <end position="559"/>
    </location>
</feature>
<dbReference type="RefSeq" id="WP_011879382.1">
    <property type="nucleotide sequence ID" value="NC_009253.1"/>
</dbReference>
<dbReference type="Gene3D" id="2.60.220.30">
    <property type="match status" value="1"/>
</dbReference>
<keyword evidence="2" id="KW-0732">Signal</keyword>
<keyword evidence="1" id="KW-0677">Repeat</keyword>